<dbReference type="Proteomes" id="UP001054945">
    <property type="component" value="Unassembled WGS sequence"/>
</dbReference>
<evidence type="ECO:0000313" key="2">
    <source>
        <dbReference type="Proteomes" id="UP001054945"/>
    </source>
</evidence>
<gene>
    <name evidence="1" type="ORF">CEXT_65481</name>
</gene>
<protein>
    <recommendedName>
        <fullName evidence="3">Secreted protein</fullName>
    </recommendedName>
</protein>
<evidence type="ECO:0008006" key="3">
    <source>
        <dbReference type="Google" id="ProtNLM"/>
    </source>
</evidence>
<reference evidence="1 2" key="1">
    <citation type="submission" date="2021-06" db="EMBL/GenBank/DDBJ databases">
        <title>Caerostris extrusa draft genome.</title>
        <authorList>
            <person name="Kono N."/>
            <person name="Arakawa K."/>
        </authorList>
    </citation>
    <scope>NUCLEOTIDE SEQUENCE [LARGE SCALE GENOMIC DNA]</scope>
</reference>
<comment type="caution">
    <text evidence="1">The sequence shown here is derived from an EMBL/GenBank/DDBJ whole genome shotgun (WGS) entry which is preliminary data.</text>
</comment>
<proteinExistence type="predicted"/>
<sequence length="78" mass="9186">MKRAPGVVCLLLFPHQRRAHSKYSWSIAMESRNVLIDDTREDLSPPLLWCARKKHRTLVSNKEFECLGLMMVFRMRAL</sequence>
<keyword evidence="2" id="KW-1185">Reference proteome</keyword>
<dbReference type="EMBL" id="BPLR01013892">
    <property type="protein sequence ID" value="GIY64549.1"/>
    <property type="molecule type" value="Genomic_DNA"/>
</dbReference>
<dbReference type="AlphaFoldDB" id="A0AAV4V4G0"/>
<organism evidence="1 2">
    <name type="scientific">Caerostris extrusa</name>
    <name type="common">Bark spider</name>
    <name type="synonym">Caerostris bankana</name>
    <dbReference type="NCBI Taxonomy" id="172846"/>
    <lineage>
        <taxon>Eukaryota</taxon>
        <taxon>Metazoa</taxon>
        <taxon>Ecdysozoa</taxon>
        <taxon>Arthropoda</taxon>
        <taxon>Chelicerata</taxon>
        <taxon>Arachnida</taxon>
        <taxon>Araneae</taxon>
        <taxon>Araneomorphae</taxon>
        <taxon>Entelegynae</taxon>
        <taxon>Araneoidea</taxon>
        <taxon>Araneidae</taxon>
        <taxon>Caerostris</taxon>
    </lineage>
</organism>
<evidence type="ECO:0000313" key="1">
    <source>
        <dbReference type="EMBL" id="GIY64549.1"/>
    </source>
</evidence>
<accession>A0AAV4V4G0</accession>
<name>A0AAV4V4G0_CAEEX</name>